<evidence type="ECO:0000313" key="1">
    <source>
        <dbReference type="EMBL" id="CAG8441251.1"/>
    </source>
</evidence>
<evidence type="ECO:0000313" key="2">
    <source>
        <dbReference type="Proteomes" id="UP000789702"/>
    </source>
</evidence>
<accession>A0ACA9JXV2</accession>
<organism evidence="1 2">
    <name type="scientific">Dentiscutata heterogama</name>
    <dbReference type="NCBI Taxonomy" id="1316150"/>
    <lineage>
        <taxon>Eukaryota</taxon>
        <taxon>Fungi</taxon>
        <taxon>Fungi incertae sedis</taxon>
        <taxon>Mucoromycota</taxon>
        <taxon>Glomeromycotina</taxon>
        <taxon>Glomeromycetes</taxon>
        <taxon>Diversisporales</taxon>
        <taxon>Gigasporaceae</taxon>
        <taxon>Dentiscutata</taxon>
    </lineage>
</organism>
<keyword evidence="2" id="KW-1185">Reference proteome</keyword>
<gene>
    <name evidence="1" type="ORF">DHETER_LOCUS273</name>
</gene>
<name>A0ACA9JXV2_9GLOM</name>
<protein>
    <submittedName>
        <fullName evidence="1">15118_t:CDS:1</fullName>
    </submittedName>
</protein>
<dbReference type="EMBL" id="CAJVPU010000118">
    <property type="protein sequence ID" value="CAG8441251.1"/>
    <property type="molecule type" value="Genomic_DNA"/>
</dbReference>
<comment type="caution">
    <text evidence="1">The sequence shown here is derived from an EMBL/GenBank/DDBJ whole genome shotgun (WGS) entry which is preliminary data.</text>
</comment>
<sequence length="39" mass="4400">MTEVHILKVDTTFQANKAYIPRRHFAIVTSTTKLVLQGA</sequence>
<reference evidence="1" key="1">
    <citation type="submission" date="2021-06" db="EMBL/GenBank/DDBJ databases">
        <authorList>
            <person name="Kallberg Y."/>
            <person name="Tangrot J."/>
            <person name="Rosling A."/>
        </authorList>
    </citation>
    <scope>NUCLEOTIDE SEQUENCE</scope>
    <source>
        <strain evidence="1">IL203A</strain>
    </source>
</reference>
<proteinExistence type="predicted"/>
<dbReference type="Proteomes" id="UP000789702">
    <property type="component" value="Unassembled WGS sequence"/>
</dbReference>